<dbReference type="InterPro" id="IPR019285">
    <property type="entry name" value="DUF2336"/>
</dbReference>
<proteinExistence type="predicted"/>
<name>A0A2Z3I1A3_9CAUL</name>
<feature type="region of interest" description="Disordered" evidence="1">
    <location>
        <begin position="221"/>
        <end position="240"/>
    </location>
</feature>
<protein>
    <recommendedName>
        <fullName evidence="4">DUF2336 domain-containing protein</fullName>
    </recommendedName>
</protein>
<dbReference type="KEGG" id="phb:HYN04_05260"/>
<dbReference type="AlphaFoldDB" id="A0A2Z3I1A3"/>
<organism evidence="2 3">
    <name type="scientific">Phenylobacterium parvum</name>
    <dbReference type="NCBI Taxonomy" id="2201350"/>
    <lineage>
        <taxon>Bacteria</taxon>
        <taxon>Pseudomonadati</taxon>
        <taxon>Pseudomonadota</taxon>
        <taxon>Alphaproteobacteria</taxon>
        <taxon>Caulobacterales</taxon>
        <taxon>Caulobacteraceae</taxon>
        <taxon>Phenylobacterium</taxon>
    </lineage>
</organism>
<accession>A0A2Z3I1A3</accession>
<sequence>MSLAKSRDVADRERLLIRLVDLCDGNSQELRSPRVQALLSQVFFDLVFQAEFDIRLRLADKIASADWAPSALINILSFDDIEIARPIIARSPILKDPDLIRILVEATLEHQVEVARRPEIGPQVVEAILKAGKPEVMTALVENETARVSRDHLFDLVNKAQEVASLHSPLTQHPGLNDELAGYLYAWVGETLRKSLAGRFDLDTPALDRALSLSVSEAKSGKAQGGRLQTMAPTETDEERSDRQLVAKLDMSGQLRPGFLVKALKDRRLSLFVAGLATLGRFEARDVRKALDSGRPEILALACAAVGVDRTVFPSLLAQVRNLNHGLPGGGTDGDRRAMNAFVKVNPSAAASAFRRAIAEI</sequence>
<reference evidence="3" key="1">
    <citation type="submission" date="2018-05" db="EMBL/GenBank/DDBJ databases">
        <title>Genome sequencing of Phenylobacterium sp. HYN0004.</title>
        <authorList>
            <person name="Yi H."/>
            <person name="Baek C."/>
        </authorList>
    </citation>
    <scope>NUCLEOTIDE SEQUENCE [LARGE SCALE GENOMIC DNA]</scope>
    <source>
        <strain evidence="3">HYN0004</strain>
    </source>
</reference>
<evidence type="ECO:0000313" key="3">
    <source>
        <dbReference type="Proteomes" id="UP000247763"/>
    </source>
</evidence>
<keyword evidence="3" id="KW-1185">Reference proteome</keyword>
<evidence type="ECO:0000313" key="2">
    <source>
        <dbReference type="EMBL" id="AWM78739.1"/>
    </source>
</evidence>
<dbReference type="Pfam" id="PF10098">
    <property type="entry name" value="DUF2336"/>
    <property type="match status" value="1"/>
</dbReference>
<gene>
    <name evidence="2" type="ORF">HYN04_05260</name>
</gene>
<evidence type="ECO:0008006" key="4">
    <source>
        <dbReference type="Google" id="ProtNLM"/>
    </source>
</evidence>
<evidence type="ECO:0000256" key="1">
    <source>
        <dbReference type="SAM" id="MobiDB-lite"/>
    </source>
</evidence>
<dbReference type="Proteomes" id="UP000247763">
    <property type="component" value="Chromosome"/>
</dbReference>
<dbReference type="EMBL" id="CP029479">
    <property type="protein sequence ID" value="AWM78739.1"/>
    <property type="molecule type" value="Genomic_DNA"/>
</dbReference>
<dbReference type="OrthoDB" id="8194627at2"/>